<dbReference type="AlphaFoldDB" id="A0A6B0UCR1"/>
<organism evidence="1">
    <name type="scientific">Ixodes ricinus</name>
    <name type="common">Common tick</name>
    <name type="synonym">Acarus ricinus</name>
    <dbReference type="NCBI Taxonomy" id="34613"/>
    <lineage>
        <taxon>Eukaryota</taxon>
        <taxon>Metazoa</taxon>
        <taxon>Ecdysozoa</taxon>
        <taxon>Arthropoda</taxon>
        <taxon>Chelicerata</taxon>
        <taxon>Arachnida</taxon>
        <taxon>Acari</taxon>
        <taxon>Parasitiformes</taxon>
        <taxon>Ixodida</taxon>
        <taxon>Ixodoidea</taxon>
        <taxon>Ixodidae</taxon>
        <taxon>Ixodinae</taxon>
        <taxon>Ixodes</taxon>
    </lineage>
</organism>
<reference evidence="1" key="1">
    <citation type="submission" date="2019-12" db="EMBL/GenBank/DDBJ databases">
        <title>An insight into the sialome of adult female Ixodes ricinus ticks feeding for 6 days.</title>
        <authorList>
            <person name="Perner J."/>
            <person name="Ribeiro J.M.C."/>
        </authorList>
    </citation>
    <scope>NUCLEOTIDE SEQUENCE</scope>
    <source>
        <strain evidence="1">Semi-engorged</strain>
        <tissue evidence="1">Salivary glands</tissue>
    </source>
</reference>
<sequence>MKKRSKAKALFQLHHPQPNPLTFLILSWASTSAATAGDSNAYTFNYFSNSPHLTLPLQPSLQPLVSLLDLSYLGSQCVHPSLVNAAALA</sequence>
<protein>
    <submittedName>
        <fullName evidence="1">Putative secreted protein</fullName>
    </submittedName>
</protein>
<accession>A0A6B0UCR1</accession>
<evidence type="ECO:0000313" key="1">
    <source>
        <dbReference type="EMBL" id="MXU86026.1"/>
    </source>
</evidence>
<proteinExistence type="predicted"/>
<name>A0A6B0UCR1_IXORI</name>
<dbReference type="EMBL" id="GIFC01003943">
    <property type="protein sequence ID" value="MXU86026.1"/>
    <property type="molecule type" value="Transcribed_RNA"/>
</dbReference>